<gene>
    <name evidence="2" type="ORF">ML462_06550</name>
</gene>
<organism evidence="2 3">
    <name type="scientific">Christiangramia lutea</name>
    <dbReference type="NCBI Taxonomy" id="1607951"/>
    <lineage>
        <taxon>Bacteria</taxon>
        <taxon>Pseudomonadati</taxon>
        <taxon>Bacteroidota</taxon>
        <taxon>Flavobacteriia</taxon>
        <taxon>Flavobacteriales</taxon>
        <taxon>Flavobacteriaceae</taxon>
        <taxon>Christiangramia</taxon>
    </lineage>
</organism>
<name>A0A9X1V245_9FLAO</name>
<protein>
    <recommendedName>
        <fullName evidence="4">Glycerophosphoryl diester phosphodiesterase membrane domain-containing protein</fullName>
    </recommendedName>
</protein>
<evidence type="ECO:0000313" key="2">
    <source>
        <dbReference type="EMBL" id="MCH4822828.1"/>
    </source>
</evidence>
<keyword evidence="1" id="KW-1133">Transmembrane helix</keyword>
<dbReference type="EMBL" id="JAKVTV010000002">
    <property type="protein sequence ID" value="MCH4822828.1"/>
    <property type="molecule type" value="Genomic_DNA"/>
</dbReference>
<feature type="transmembrane region" description="Helical" evidence="1">
    <location>
        <begin position="185"/>
        <end position="215"/>
    </location>
</feature>
<keyword evidence="3" id="KW-1185">Reference proteome</keyword>
<keyword evidence="1" id="KW-0812">Transmembrane</keyword>
<comment type="caution">
    <text evidence="2">The sequence shown here is derived from an EMBL/GenBank/DDBJ whole genome shotgun (WGS) entry which is preliminary data.</text>
</comment>
<feature type="transmembrane region" description="Helical" evidence="1">
    <location>
        <begin position="145"/>
        <end position="164"/>
    </location>
</feature>
<proteinExistence type="predicted"/>
<feature type="transmembrane region" description="Helical" evidence="1">
    <location>
        <begin position="235"/>
        <end position="264"/>
    </location>
</feature>
<feature type="transmembrane region" description="Helical" evidence="1">
    <location>
        <begin position="35"/>
        <end position="54"/>
    </location>
</feature>
<evidence type="ECO:0008006" key="4">
    <source>
        <dbReference type="Google" id="ProtNLM"/>
    </source>
</evidence>
<sequence length="286" mass="31976">MNQDPIQFKKQRELGEILSITFKFLRQNYKPAGKIFIRIVGPVFLLLIAALSYYSWTAVGSSFFGSIGTDSSEFILPFGLMMLAYLLYVSTMTGTVYHIILSYINNQGTIVASEVSSGMKADFGKLLILTFISWVLIFAGTIAFIIPGIYLAVPLSLTTAVLVFRREGIKESFTSAFRLVKDNWWMTFATILCIGIIVYLIGLVFQLPMIFYFMIRAFTVASESSATTPEDLFGTGYIIATIVTSTIQYIIYAITPIGVAFVYFNLNEKQNFTGTYETIQNLGNNN</sequence>
<reference evidence="2" key="1">
    <citation type="submission" date="2022-03" db="EMBL/GenBank/DDBJ databases">
        <title>Gramella crocea sp. nov., isolated from activated sludge of a seafood processing plant.</title>
        <authorList>
            <person name="Zhang X."/>
        </authorList>
    </citation>
    <scope>NUCLEOTIDE SEQUENCE</scope>
    <source>
        <strain evidence="2">YJ019</strain>
    </source>
</reference>
<feature type="transmembrane region" description="Helical" evidence="1">
    <location>
        <begin position="74"/>
        <end position="100"/>
    </location>
</feature>
<evidence type="ECO:0000313" key="3">
    <source>
        <dbReference type="Proteomes" id="UP001139226"/>
    </source>
</evidence>
<dbReference type="AlphaFoldDB" id="A0A9X1V245"/>
<evidence type="ECO:0000256" key="1">
    <source>
        <dbReference type="SAM" id="Phobius"/>
    </source>
</evidence>
<dbReference type="RefSeq" id="WP_240712986.1">
    <property type="nucleotide sequence ID" value="NZ_JAKVTV010000002.1"/>
</dbReference>
<dbReference type="Proteomes" id="UP001139226">
    <property type="component" value="Unassembled WGS sequence"/>
</dbReference>
<keyword evidence="1" id="KW-0472">Membrane</keyword>
<feature type="transmembrane region" description="Helical" evidence="1">
    <location>
        <begin position="121"/>
        <end position="139"/>
    </location>
</feature>
<accession>A0A9X1V245</accession>